<evidence type="ECO:0000259" key="5">
    <source>
        <dbReference type="Pfam" id="PF08240"/>
    </source>
</evidence>
<name>A0A314UPQ6_PRUYE</name>
<dbReference type="STRING" id="2094558.A0A314UPQ6"/>
<protein>
    <submittedName>
        <fullName evidence="6">Alcohol dehydrogenase-like 1</fullName>
    </submittedName>
</protein>
<evidence type="ECO:0000313" key="6">
    <source>
        <dbReference type="EMBL" id="PQM39483.1"/>
    </source>
</evidence>
<evidence type="ECO:0000256" key="4">
    <source>
        <dbReference type="ARBA" id="ARBA00022833"/>
    </source>
</evidence>
<dbReference type="Gene3D" id="3.90.180.10">
    <property type="entry name" value="Medium-chain alcohol dehydrogenases, catalytic domain"/>
    <property type="match status" value="1"/>
</dbReference>
<dbReference type="GO" id="GO:0008270">
    <property type="term" value="F:zinc ion binding"/>
    <property type="evidence" value="ECO:0007669"/>
    <property type="project" value="TreeGrafter"/>
</dbReference>
<comment type="subunit">
    <text evidence="2">Homodimer.</text>
</comment>
<dbReference type="GO" id="GO:0046294">
    <property type="term" value="P:formaldehyde catabolic process"/>
    <property type="evidence" value="ECO:0007669"/>
    <property type="project" value="TreeGrafter"/>
</dbReference>
<keyword evidence="3" id="KW-0479">Metal-binding</keyword>
<dbReference type="InterPro" id="IPR013154">
    <property type="entry name" value="ADH-like_N"/>
</dbReference>
<sequence length="87" mass="9372">MSETESSCSSHSQVITCKAVVCWGIGEAGKVEEIQVEPPKASEVRVKMLYASLCHTDILISKGHPIPLFPRVLGHEGVGVVGKKEEI</sequence>
<comment type="caution">
    <text evidence="6">The sequence shown here is derived from an EMBL/GenBank/DDBJ whole genome shotgun (WGS) entry which is preliminary data.</text>
</comment>
<feature type="domain" description="Alcohol dehydrogenase-like N-terminal" evidence="5">
    <location>
        <begin position="41"/>
        <end position="82"/>
    </location>
</feature>
<comment type="cofactor">
    <cofactor evidence="1">
        <name>Zn(2+)</name>
        <dbReference type="ChEBI" id="CHEBI:29105"/>
    </cofactor>
</comment>
<dbReference type="OrthoDB" id="417550at2759"/>
<dbReference type="Pfam" id="PF08240">
    <property type="entry name" value="ADH_N"/>
    <property type="match status" value="1"/>
</dbReference>
<evidence type="ECO:0000256" key="1">
    <source>
        <dbReference type="ARBA" id="ARBA00001947"/>
    </source>
</evidence>
<keyword evidence="4" id="KW-0862">Zinc</keyword>
<evidence type="ECO:0000256" key="2">
    <source>
        <dbReference type="ARBA" id="ARBA00011738"/>
    </source>
</evidence>
<dbReference type="EMBL" id="PJQY01003192">
    <property type="protein sequence ID" value="PQM39483.1"/>
    <property type="molecule type" value="Genomic_DNA"/>
</dbReference>
<gene>
    <name evidence="6" type="ORF">Pyn_25369</name>
</gene>
<reference evidence="6 7" key="1">
    <citation type="submission" date="2018-02" db="EMBL/GenBank/DDBJ databases">
        <title>Draft genome of wild Prunus yedoensis var. nudiflora.</title>
        <authorList>
            <person name="Baek S."/>
            <person name="Kim J.-H."/>
            <person name="Choi K."/>
            <person name="Kim G.-B."/>
            <person name="Cho A."/>
            <person name="Jang H."/>
            <person name="Shin C.-H."/>
            <person name="Yu H.-J."/>
            <person name="Mun J.-H."/>
        </authorList>
    </citation>
    <scope>NUCLEOTIDE SEQUENCE [LARGE SCALE GENOMIC DNA]</scope>
    <source>
        <strain evidence="7">cv. Jeju island</strain>
        <tissue evidence="6">Leaf</tissue>
    </source>
</reference>
<evidence type="ECO:0000313" key="7">
    <source>
        <dbReference type="Proteomes" id="UP000250321"/>
    </source>
</evidence>
<evidence type="ECO:0000256" key="3">
    <source>
        <dbReference type="ARBA" id="ARBA00022723"/>
    </source>
</evidence>
<dbReference type="AlphaFoldDB" id="A0A314UPQ6"/>
<dbReference type="SUPFAM" id="SSF50129">
    <property type="entry name" value="GroES-like"/>
    <property type="match status" value="1"/>
</dbReference>
<dbReference type="PANTHER" id="PTHR43880:SF38">
    <property type="entry name" value="ALCOHOL DEHYDROGENASE-RELATED"/>
    <property type="match status" value="1"/>
</dbReference>
<accession>A0A314UPQ6</accession>
<dbReference type="InterPro" id="IPR011032">
    <property type="entry name" value="GroES-like_sf"/>
</dbReference>
<dbReference type="GO" id="GO:0051903">
    <property type="term" value="F:S-(hydroxymethyl)glutathione dehydrogenase [NAD(P)+] activity"/>
    <property type="evidence" value="ECO:0007669"/>
    <property type="project" value="TreeGrafter"/>
</dbReference>
<proteinExistence type="predicted"/>
<dbReference type="GO" id="GO:0005829">
    <property type="term" value="C:cytosol"/>
    <property type="evidence" value="ECO:0007669"/>
    <property type="project" value="TreeGrafter"/>
</dbReference>
<keyword evidence="7" id="KW-1185">Reference proteome</keyword>
<dbReference type="Proteomes" id="UP000250321">
    <property type="component" value="Unassembled WGS sequence"/>
</dbReference>
<dbReference type="PANTHER" id="PTHR43880">
    <property type="entry name" value="ALCOHOL DEHYDROGENASE"/>
    <property type="match status" value="1"/>
</dbReference>
<organism evidence="6 7">
    <name type="scientific">Prunus yedoensis var. nudiflora</name>
    <dbReference type="NCBI Taxonomy" id="2094558"/>
    <lineage>
        <taxon>Eukaryota</taxon>
        <taxon>Viridiplantae</taxon>
        <taxon>Streptophyta</taxon>
        <taxon>Embryophyta</taxon>
        <taxon>Tracheophyta</taxon>
        <taxon>Spermatophyta</taxon>
        <taxon>Magnoliopsida</taxon>
        <taxon>eudicotyledons</taxon>
        <taxon>Gunneridae</taxon>
        <taxon>Pentapetalae</taxon>
        <taxon>rosids</taxon>
        <taxon>fabids</taxon>
        <taxon>Rosales</taxon>
        <taxon>Rosaceae</taxon>
        <taxon>Amygdaloideae</taxon>
        <taxon>Amygdaleae</taxon>
        <taxon>Prunus</taxon>
    </lineage>
</organism>